<proteinExistence type="predicted"/>
<accession>A0A4S9CXK3</accession>
<dbReference type="EMBL" id="QZAS01000012">
    <property type="protein sequence ID" value="THX12399.1"/>
    <property type="molecule type" value="Genomic_DNA"/>
</dbReference>
<reference evidence="2" key="1">
    <citation type="submission" date="2018-10" db="EMBL/GenBank/DDBJ databases">
        <title>Fifty Aureobasidium pullulans genomes reveal a recombining polyextremotolerant generalist.</title>
        <authorList>
            <person name="Gostincar C."/>
            <person name="Turk M."/>
            <person name="Zajc J."/>
            <person name="Gunde-Cimerman N."/>
        </authorList>
    </citation>
    <scope>NUCLEOTIDE SEQUENCE [LARGE SCALE GENOMIC DNA]</scope>
    <source>
        <strain evidence="2">EXF-10085</strain>
    </source>
</reference>
<sequence length="211" mass="24652">MTDTRLPNEVPEHSDEAHAPTTIRTSTFPEIQPNATKLGFMDLPLELRFMIYRHTFPDDEIQIVVYRTSTRIHPYQEQISNLLRLNRQITQDIDTICTYVVHVNFDLHADDNNTVSKAQEICKLLVRANKNFTVRIELDVYGYWESQKLLRTLPGCKIEIKTHFGNPLFDTLIQRVKTWQKFGVVGKYVTAIRCREQGIKCCKHQWGESDE</sequence>
<comment type="caution">
    <text evidence="2">The sequence shown here is derived from an EMBL/GenBank/DDBJ whole genome shotgun (WGS) entry which is preliminary data.</text>
</comment>
<gene>
    <name evidence="2" type="ORF">D6D13_04312</name>
</gene>
<name>A0A4S9CXK3_AURPU</name>
<organism evidence="2">
    <name type="scientific">Aureobasidium pullulans</name>
    <name type="common">Black yeast</name>
    <name type="synonym">Pullularia pullulans</name>
    <dbReference type="NCBI Taxonomy" id="5580"/>
    <lineage>
        <taxon>Eukaryota</taxon>
        <taxon>Fungi</taxon>
        <taxon>Dikarya</taxon>
        <taxon>Ascomycota</taxon>
        <taxon>Pezizomycotina</taxon>
        <taxon>Dothideomycetes</taxon>
        <taxon>Dothideomycetidae</taxon>
        <taxon>Dothideales</taxon>
        <taxon>Saccotheciaceae</taxon>
        <taxon>Aureobasidium</taxon>
    </lineage>
</organism>
<evidence type="ECO:0000256" key="1">
    <source>
        <dbReference type="SAM" id="MobiDB-lite"/>
    </source>
</evidence>
<protein>
    <submittedName>
        <fullName evidence="2">Uncharacterized protein</fullName>
    </submittedName>
</protein>
<feature type="region of interest" description="Disordered" evidence="1">
    <location>
        <begin position="1"/>
        <end position="21"/>
    </location>
</feature>
<dbReference type="AlphaFoldDB" id="A0A4S9CXK3"/>
<evidence type="ECO:0000313" key="2">
    <source>
        <dbReference type="EMBL" id="THX12399.1"/>
    </source>
</evidence>